<evidence type="ECO:0000313" key="5">
    <source>
        <dbReference type="EMBL" id="SEN52483.1"/>
    </source>
</evidence>
<protein>
    <submittedName>
        <fullName evidence="5">cAMP-binding domain of CRP or a regulatory subunit of cAMP-dependent protein kinases</fullName>
    </submittedName>
</protein>
<feature type="domain" description="HTH crp-type" evidence="4">
    <location>
        <begin position="150"/>
        <end position="223"/>
    </location>
</feature>
<dbReference type="EMBL" id="FOCI01000020">
    <property type="protein sequence ID" value="SEN52483.1"/>
    <property type="molecule type" value="Genomic_DNA"/>
</dbReference>
<keyword evidence="2" id="KW-0238">DNA-binding</keyword>
<evidence type="ECO:0000256" key="3">
    <source>
        <dbReference type="ARBA" id="ARBA00023163"/>
    </source>
</evidence>
<dbReference type="SUPFAM" id="SSF46785">
    <property type="entry name" value="Winged helix' DNA-binding domain"/>
    <property type="match status" value="1"/>
</dbReference>
<dbReference type="InterPro" id="IPR036388">
    <property type="entry name" value="WH-like_DNA-bd_sf"/>
</dbReference>
<evidence type="ECO:0000259" key="4">
    <source>
        <dbReference type="PROSITE" id="PS51063"/>
    </source>
</evidence>
<dbReference type="Gene3D" id="2.60.120.10">
    <property type="entry name" value="Jelly Rolls"/>
    <property type="match status" value="1"/>
</dbReference>
<dbReference type="GO" id="GO:0003677">
    <property type="term" value="F:DNA binding"/>
    <property type="evidence" value="ECO:0007669"/>
    <property type="project" value="UniProtKB-KW"/>
</dbReference>
<dbReference type="STRING" id="245187.SAMN04488003_1201"/>
<keyword evidence="3" id="KW-0804">Transcription</keyword>
<dbReference type="InterPro" id="IPR018490">
    <property type="entry name" value="cNMP-bd_dom_sf"/>
</dbReference>
<keyword evidence="5" id="KW-0808">Transferase</keyword>
<keyword evidence="5" id="KW-0418">Kinase</keyword>
<accession>A0A1H8H8C5</accession>
<dbReference type="Gene3D" id="1.10.10.10">
    <property type="entry name" value="Winged helix-like DNA-binding domain superfamily/Winged helix DNA-binding domain"/>
    <property type="match status" value="1"/>
</dbReference>
<organism evidence="5 6">
    <name type="scientific">Loktanella fryxellensis</name>
    <dbReference type="NCBI Taxonomy" id="245187"/>
    <lineage>
        <taxon>Bacteria</taxon>
        <taxon>Pseudomonadati</taxon>
        <taxon>Pseudomonadota</taxon>
        <taxon>Alphaproteobacteria</taxon>
        <taxon>Rhodobacterales</taxon>
        <taxon>Roseobacteraceae</taxon>
        <taxon>Loktanella</taxon>
    </lineage>
</organism>
<dbReference type="RefSeq" id="WP_177174671.1">
    <property type="nucleotide sequence ID" value="NZ_FOCI01000020.1"/>
</dbReference>
<keyword evidence="1" id="KW-0805">Transcription regulation</keyword>
<keyword evidence="6" id="KW-1185">Reference proteome</keyword>
<evidence type="ECO:0000313" key="6">
    <source>
        <dbReference type="Proteomes" id="UP000199585"/>
    </source>
</evidence>
<reference evidence="5 6" key="1">
    <citation type="submission" date="2016-10" db="EMBL/GenBank/DDBJ databases">
        <authorList>
            <person name="de Groot N.N."/>
        </authorList>
    </citation>
    <scope>NUCLEOTIDE SEQUENCE [LARGE SCALE GENOMIC DNA]</scope>
    <source>
        <strain evidence="5 6">DSM 16213</strain>
    </source>
</reference>
<dbReference type="InterPro" id="IPR012318">
    <property type="entry name" value="HTH_CRP"/>
</dbReference>
<dbReference type="CDD" id="cd00038">
    <property type="entry name" value="CAP_ED"/>
    <property type="match status" value="1"/>
</dbReference>
<gene>
    <name evidence="5" type="ORF">SAMN04488003_1201</name>
</gene>
<dbReference type="Proteomes" id="UP000199585">
    <property type="component" value="Unassembled WGS sequence"/>
</dbReference>
<sequence>MPDRIAPPDRIGMLRHLSPQQWKITSQEFDERRVHTAGEVISDRGVPLSHSLVLERGLVGRRILSGRQRVAKHYLVALQVPGDFVDLHAYPLGVLDHDIVAITDVTLAAIPHHRLSAIMAADQDLTRRLWSLTLVDAAIHRQWSLRNGTMRALQRVAHLFVELITRLDLAVGRAESYRLDLSQRHIGDACGLSSVHVNRILRDLREAGSCTYAKGVLVVTDRAALVQIAGFDDRYLYLPRV</sequence>
<dbReference type="InterPro" id="IPR000595">
    <property type="entry name" value="cNMP-bd_dom"/>
</dbReference>
<dbReference type="GO" id="GO:0006355">
    <property type="term" value="P:regulation of DNA-templated transcription"/>
    <property type="evidence" value="ECO:0007669"/>
    <property type="project" value="InterPro"/>
</dbReference>
<dbReference type="AlphaFoldDB" id="A0A1H8H8C5"/>
<evidence type="ECO:0000256" key="1">
    <source>
        <dbReference type="ARBA" id="ARBA00023015"/>
    </source>
</evidence>
<dbReference type="PROSITE" id="PS51063">
    <property type="entry name" value="HTH_CRP_2"/>
    <property type="match status" value="1"/>
</dbReference>
<dbReference type="SUPFAM" id="SSF51206">
    <property type="entry name" value="cAMP-binding domain-like"/>
    <property type="match status" value="1"/>
</dbReference>
<dbReference type="Pfam" id="PF13545">
    <property type="entry name" value="HTH_Crp_2"/>
    <property type="match status" value="1"/>
</dbReference>
<dbReference type="GO" id="GO:0016301">
    <property type="term" value="F:kinase activity"/>
    <property type="evidence" value="ECO:0007669"/>
    <property type="project" value="UniProtKB-KW"/>
</dbReference>
<dbReference type="InterPro" id="IPR014710">
    <property type="entry name" value="RmlC-like_jellyroll"/>
</dbReference>
<evidence type="ECO:0000256" key="2">
    <source>
        <dbReference type="ARBA" id="ARBA00023125"/>
    </source>
</evidence>
<dbReference type="InterPro" id="IPR036390">
    <property type="entry name" value="WH_DNA-bd_sf"/>
</dbReference>
<proteinExistence type="predicted"/>
<name>A0A1H8H8C5_9RHOB</name>